<organism evidence="2">
    <name type="scientific">Oikopleura dioica</name>
    <name type="common">Tunicate</name>
    <dbReference type="NCBI Taxonomy" id="34765"/>
    <lineage>
        <taxon>Eukaryota</taxon>
        <taxon>Metazoa</taxon>
        <taxon>Chordata</taxon>
        <taxon>Tunicata</taxon>
        <taxon>Appendicularia</taxon>
        <taxon>Copelata</taxon>
        <taxon>Oikopleuridae</taxon>
        <taxon>Oikopleura</taxon>
    </lineage>
</organism>
<feature type="transmembrane region" description="Helical" evidence="1">
    <location>
        <begin position="49"/>
        <end position="71"/>
    </location>
</feature>
<keyword evidence="1" id="KW-0812">Transmembrane</keyword>
<feature type="transmembrane region" description="Helical" evidence="1">
    <location>
        <begin position="126"/>
        <end position="145"/>
    </location>
</feature>
<proteinExistence type="predicted"/>
<gene>
    <name evidence="2" type="ORF">GSOID_T00031961001</name>
</gene>
<feature type="transmembrane region" description="Helical" evidence="1">
    <location>
        <begin position="92"/>
        <end position="111"/>
    </location>
</feature>
<dbReference type="Proteomes" id="UP000011014">
    <property type="component" value="Unassembled WGS sequence"/>
</dbReference>
<evidence type="ECO:0000256" key="1">
    <source>
        <dbReference type="SAM" id="Phobius"/>
    </source>
</evidence>
<evidence type="ECO:0000313" key="2">
    <source>
        <dbReference type="EMBL" id="CBY32621.1"/>
    </source>
</evidence>
<dbReference type="EMBL" id="FN654362">
    <property type="protein sequence ID" value="CBY32621.1"/>
    <property type="molecule type" value="Genomic_DNA"/>
</dbReference>
<feature type="transmembrane region" description="Helical" evidence="1">
    <location>
        <begin position="12"/>
        <end position="37"/>
    </location>
</feature>
<name>E4YAN4_OIKDI</name>
<dbReference type="AlphaFoldDB" id="E4YAN4"/>
<keyword evidence="1" id="KW-1133">Transmembrane helix</keyword>
<keyword evidence="1" id="KW-0472">Membrane</keyword>
<reference evidence="2" key="1">
    <citation type="journal article" date="2010" name="Science">
        <title>Plasticity of animal genome architecture unmasked by rapid evolution of a pelagic tunicate.</title>
        <authorList>
            <person name="Denoeud F."/>
            <person name="Henriet S."/>
            <person name="Mungpakdee S."/>
            <person name="Aury J.M."/>
            <person name="Da Silva C."/>
            <person name="Brinkmann H."/>
            <person name="Mikhaleva J."/>
            <person name="Olsen L.C."/>
            <person name="Jubin C."/>
            <person name="Canestro C."/>
            <person name="Bouquet J.M."/>
            <person name="Danks G."/>
            <person name="Poulain J."/>
            <person name="Campsteijn C."/>
            <person name="Adamski M."/>
            <person name="Cross I."/>
            <person name="Yadetie F."/>
            <person name="Muffato M."/>
            <person name="Louis A."/>
            <person name="Butcher S."/>
            <person name="Tsagkogeorga G."/>
            <person name="Konrad A."/>
            <person name="Singh S."/>
            <person name="Jensen M.F."/>
            <person name="Cong E.H."/>
            <person name="Eikeseth-Otteraa H."/>
            <person name="Noel B."/>
            <person name="Anthouard V."/>
            <person name="Porcel B.M."/>
            <person name="Kachouri-Lafond R."/>
            <person name="Nishino A."/>
            <person name="Ugolini M."/>
            <person name="Chourrout P."/>
            <person name="Nishida H."/>
            <person name="Aasland R."/>
            <person name="Huzurbazar S."/>
            <person name="Westhof E."/>
            <person name="Delsuc F."/>
            <person name="Lehrach H."/>
            <person name="Reinhardt R."/>
            <person name="Weissenbach J."/>
            <person name="Roy S.W."/>
            <person name="Artiguenave F."/>
            <person name="Postlethwait J.H."/>
            <person name="Manak J.R."/>
            <person name="Thompson E.M."/>
            <person name="Jaillon O."/>
            <person name="Du Pasquier L."/>
            <person name="Boudinot P."/>
            <person name="Liberles D.A."/>
            <person name="Volff J.N."/>
            <person name="Philippe H."/>
            <person name="Lenhard B."/>
            <person name="Roest Crollius H."/>
            <person name="Wincker P."/>
            <person name="Chourrout D."/>
        </authorList>
    </citation>
    <scope>NUCLEOTIDE SEQUENCE [LARGE SCALE GENOMIC DNA]</scope>
</reference>
<sequence length="159" mass="18125">MCNIQLALHALVAYLFTTAGLTKFLTFALAFVGTLIIEINFDKVEGGNLYGLPIFCGNWIWVYQFLTFIIFSWKWNEWMWPLKLINWGKTEWWNVLIGIVFALIGGIFGLIHTQSKFNGTVIETEGMAGSIMILSCVVPLGFVWWQAKRLNPRADTVNV</sequence>
<accession>E4YAN4</accession>
<protein>
    <submittedName>
        <fullName evidence="2">Uncharacterized protein</fullName>
    </submittedName>
</protein>